<keyword evidence="1" id="KW-0677">Repeat</keyword>
<keyword evidence="2" id="KW-0408">Iron</keyword>
<organism evidence="6 7">
    <name type="scientific">Didymella heteroderae</name>
    <dbReference type="NCBI Taxonomy" id="1769908"/>
    <lineage>
        <taxon>Eukaryota</taxon>
        <taxon>Fungi</taxon>
        <taxon>Dikarya</taxon>
        <taxon>Ascomycota</taxon>
        <taxon>Pezizomycotina</taxon>
        <taxon>Dothideomycetes</taxon>
        <taxon>Pleosporomycetidae</taxon>
        <taxon>Pleosporales</taxon>
        <taxon>Pleosporineae</taxon>
        <taxon>Didymellaceae</taxon>
        <taxon>Didymella</taxon>
    </lineage>
</organism>
<dbReference type="OrthoDB" id="10251809at2759"/>
<keyword evidence="5" id="KW-0732">Signal</keyword>
<feature type="compositionally biased region" description="Low complexity" evidence="3">
    <location>
        <begin position="505"/>
        <end position="529"/>
    </location>
</feature>
<feature type="region of interest" description="Disordered" evidence="3">
    <location>
        <begin position="422"/>
        <end position="446"/>
    </location>
</feature>
<dbReference type="EMBL" id="SWKV01000052">
    <property type="protein sequence ID" value="KAF3036160.1"/>
    <property type="molecule type" value="Genomic_DNA"/>
</dbReference>
<evidence type="ECO:0000256" key="1">
    <source>
        <dbReference type="ARBA" id="ARBA00022737"/>
    </source>
</evidence>
<dbReference type="PANTHER" id="PTHR47435">
    <property type="entry name" value="KELCH REPEAT PROTEIN (AFU_ORTHOLOGUE AFUA_5G12780)"/>
    <property type="match status" value="1"/>
</dbReference>
<protein>
    <submittedName>
        <fullName evidence="6">Uncharacterized protein</fullName>
    </submittedName>
</protein>
<feature type="chain" id="PRO_5040471919" evidence="5">
    <location>
        <begin position="16"/>
        <end position="610"/>
    </location>
</feature>
<dbReference type="Proteomes" id="UP000758155">
    <property type="component" value="Unassembled WGS sequence"/>
</dbReference>
<dbReference type="Pfam" id="PF24681">
    <property type="entry name" value="Kelch_KLHDC2_KLHL20_DRC7"/>
    <property type="match status" value="1"/>
</dbReference>
<evidence type="ECO:0000256" key="4">
    <source>
        <dbReference type="SAM" id="Phobius"/>
    </source>
</evidence>
<feature type="signal peptide" evidence="5">
    <location>
        <begin position="1"/>
        <end position="15"/>
    </location>
</feature>
<dbReference type="Gene3D" id="2.120.10.80">
    <property type="entry name" value="Kelch-type beta propeller"/>
    <property type="match status" value="2"/>
</dbReference>
<accession>A0A9P4WM03</accession>
<dbReference type="CDD" id="cd12087">
    <property type="entry name" value="TM_EGFR-like"/>
    <property type="match status" value="1"/>
</dbReference>
<gene>
    <name evidence="6" type="ORF">E8E12_003136</name>
</gene>
<proteinExistence type="predicted"/>
<keyword evidence="7" id="KW-1185">Reference proteome</keyword>
<dbReference type="InterPro" id="IPR015915">
    <property type="entry name" value="Kelch-typ_b-propeller"/>
</dbReference>
<feature type="region of interest" description="Disordered" evidence="3">
    <location>
        <begin position="480"/>
        <end position="610"/>
    </location>
</feature>
<comment type="caution">
    <text evidence="6">The sequence shown here is derived from an EMBL/GenBank/DDBJ whole genome shotgun (WGS) entry which is preliminary data.</text>
</comment>
<feature type="compositionally biased region" description="Polar residues" evidence="3">
    <location>
        <begin position="547"/>
        <end position="556"/>
    </location>
</feature>
<dbReference type="AlphaFoldDB" id="A0A9P4WM03"/>
<reference evidence="6" key="1">
    <citation type="submission" date="2019-04" db="EMBL/GenBank/DDBJ databases">
        <title>Sequencing of skin fungus with MAO and IRED activity.</title>
        <authorList>
            <person name="Marsaioli A.J."/>
            <person name="Bonatto J.M.C."/>
            <person name="Reis Junior O."/>
        </authorList>
    </citation>
    <scope>NUCLEOTIDE SEQUENCE</scope>
    <source>
        <strain evidence="6">28M1</strain>
    </source>
</reference>
<evidence type="ECO:0000256" key="3">
    <source>
        <dbReference type="SAM" id="MobiDB-lite"/>
    </source>
</evidence>
<keyword evidence="4" id="KW-1133">Transmembrane helix</keyword>
<keyword evidence="4" id="KW-0812">Transmembrane</keyword>
<dbReference type="PANTHER" id="PTHR47435:SF4">
    <property type="entry name" value="KELCH REPEAT PROTEIN (AFU_ORTHOLOGUE AFUA_5G12780)"/>
    <property type="match status" value="1"/>
</dbReference>
<dbReference type="GO" id="GO:0019760">
    <property type="term" value="P:glucosinolate metabolic process"/>
    <property type="evidence" value="ECO:0007669"/>
    <property type="project" value="UniProtKB-ARBA"/>
</dbReference>
<feature type="transmembrane region" description="Helical" evidence="4">
    <location>
        <begin position="448"/>
        <end position="471"/>
    </location>
</feature>
<dbReference type="SUPFAM" id="SSF117281">
    <property type="entry name" value="Kelch motif"/>
    <property type="match status" value="1"/>
</dbReference>
<evidence type="ECO:0000313" key="7">
    <source>
        <dbReference type="Proteomes" id="UP000758155"/>
    </source>
</evidence>
<evidence type="ECO:0000256" key="5">
    <source>
        <dbReference type="SAM" id="SignalP"/>
    </source>
</evidence>
<keyword evidence="4" id="KW-0472">Membrane</keyword>
<name>A0A9P4WM03_9PLEO</name>
<sequence>MPLFLIGVFVTLVVAQQNSKDPLTDFCRRHQHQTCVIDSKLYIDGGLVYYGTSVTPDSQPERNTWLLWGDLADLSAGTPPLYKNLTKGPEVPTVRGGVLWPDQVNKLFYLFGGIYANGKTQDFNNLWSYDTIYNNWTKITPDGTQLAISWPYLGASDVTEEGVAYYYGGYLGNQSVAGWTGDTVMLNSMTEYDTKKNTWINPSQRGMLVYFGGLEQNTAGSASYASMTDIHIFDIANSRWFTETATGEVPQPRRGFCSGVAWADDRSSYNFYIYGGMSPNETALGDLYILSLPSFKWISWYPDPQLAYFPGGKAWSSCSVIGNAEMLIMGGQLVNPERQGCDAATAYGQHGLLLGQESVEQGAMWHGLQLDIPKYRVPGNITAVIGGGAEGKASATAPAAGWRTSDLGVYFATSYAAASRTATRPLPSASSPVSNELEKTSSNTNSGAIAGGVVGAIVGLAAIVALVWFCFRRRHHQKQVPRELSAQGLSDAAQQRHQHEKYAATPTTTSYPSTYHSPHSHTPGYSPQASPAPPSWSEHSPPMPQHGWSNWDQQRGNDLGIQYANQPYYPPPQDSSQPPSKHAHTGSAELPSNEVLELPEIRSPVPKRAI</sequence>
<feature type="compositionally biased region" description="Polar residues" evidence="3">
    <location>
        <begin position="428"/>
        <end position="446"/>
    </location>
</feature>
<evidence type="ECO:0000313" key="6">
    <source>
        <dbReference type="EMBL" id="KAF3036160.1"/>
    </source>
</evidence>
<evidence type="ECO:0000256" key="2">
    <source>
        <dbReference type="ARBA" id="ARBA00023004"/>
    </source>
</evidence>